<sequence>MANNDNNPFKSIEEKFLERQRQEQARKKSGGSSKITPFGKKKRSRKTNDPSEPKPPADLRKYIKPAIVFTSIFAVLLILLANVYVVKENEYRVVRQFGEIVRIDSDPGVKFKVPFLQSVTMLPKNQMAYNVSEAEITTKDKKRMIIDNYAVWRITDPKMMINNARNIVNAEARMEEYIYSVVRSELGQLDYTSIVNDEDSSRGNLNDKVTERVNELLESGNFGIAVTDVRMKRIDLPPENEQSIYTRMISERESTAQTYLSEGDAEKRRIEAETDREVQELLAEAKKQAEVIRAEGEAEAARIYNQSFSKDPDFYELYRTLESYKKTIGEETMIVIPSDSPYARILSGFTE</sequence>
<name>M7NWN6_9BACL</name>
<dbReference type="PATRIC" id="fig|1235279.3.peg.2054"/>
<reference evidence="10 11" key="1">
    <citation type="journal article" date="2013" name="Genome Announc.">
        <title>Draft Genome Sequence of Bhargavaea cecembensis Strain DSE10T, Isolated from a Deep-Sea Sediment Sample Collected at a Depth of 5,904 m from the Chagos-Laccadive Ridge System in the Indian Ocean.</title>
        <authorList>
            <person name="Shivaji S."/>
            <person name="Ara S."/>
            <person name="Begum Z."/>
            <person name="Ruth M."/>
            <person name="Singh A."/>
            <person name="Kumar Pinnaka A."/>
        </authorList>
    </citation>
    <scope>NUCLEOTIDE SEQUENCE [LARGE SCALE GENOMIC DNA]</scope>
    <source>
        <strain evidence="10 11">DSE10</strain>
    </source>
</reference>
<organism evidence="10 11">
    <name type="scientific">Bhargavaea cecembensis DSE10</name>
    <dbReference type="NCBI Taxonomy" id="1235279"/>
    <lineage>
        <taxon>Bacteria</taxon>
        <taxon>Bacillati</taxon>
        <taxon>Bacillota</taxon>
        <taxon>Bacilli</taxon>
        <taxon>Bacillales</taxon>
        <taxon>Caryophanaceae</taxon>
        <taxon>Bhargavaea</taxon>
    </lineage>
</organism>
<dbReference type="STRING" id="1235279.C772_02050"/>
<evidence type="ECO:0000256" key="5">
    <source>
        <dbReference type="ARBA" id="ARBA00023136"/>
    </source>
</evidence>
<feature type="compositionally biased region" description="Basic and acidic residues" evidence="7">
    <location>
        <begin position="46"/>
        <end position="57"/>
    </location>
</feature>
<keyword evidence="10" id="KW-0378">Hydrolase</keyword>
<dbReference type="GO" id="GO:0006508">
    <property type="term" value="P:proteolysis"/>
    <property type="evidence" value="ECO:0007669"/>
    <property type="project" value="UniProtKB-KW"/>
</dbReference>
<comment type="function">
    <text evidence="6">HflC and HflK could regulate a protease.</text>
</comment>
<dbReference type="Proteomes" id="UP000011919">
    <property type="component" value="Unassembled WGS sequence"/>
</dbReference>
<evidence type="ECO:0000256" key="1">
    <source>
        <dbReference type="ARBA" id="ARBA00004370"/>
    </source>
</evidence>
<evidence type="ECO:0000256" key="3">
    <source>
        <dbReference type="ARBA" id="ARBA00022692"/>
    </source>
</evidence>
<keyword evidence="4 8" id="KW-1133">Transmembrane helix</keyword>
<evidence type="ECO:0000256" key="4">
    <source>
        <dbReference type="ARBA" id="ARBA00022989"/>
    </source>
</evidence>
<evidence type="ECO:0000256" key="8">
    <source>
        <dbReference type="SAM" id="Phobius"/>
    </source>
</evidence>
<dbReference type="GO" id="GO:0016020">
    <property type="term" value="C:membrane"/>
    <property type="evidence" value="ECO:0007669"/>
    <property type="project" value="UniProtKB-SubCell"/>
</dbReference>
<dbReference type="AlphaFoldDB" id="M7NWN6"/>
<comment type="subcellular location">
    <subcellularLocation>
        <location evidence="1">Membrane</location>
    </subcellularLocation>
</comment>
<evidence type="ECO:0000259" key="9">
    <source>
        <dbReference type="SMART" id="SM00244"/>
    </source>
</evidence>
<accession>M7NWN6</accession>
<dbReference type="Gene3D" id="3.30.479.30">
    <property type="entry name" value="Band 7 domain"/>
    <property type="match status" value="1"/>
</dbReference>
<proteinExistence type="inferred from homology"/>
<dbReference type="PANTHER" id="PTHR42911">
    <property type="entry name" value="MODULATOR OF FTSH PROTEASE HFLC"/>
    <property type="match status" value="1"/>
</dbReference>
<feature type="compositionally biased region" description="Basic and acidic residues" evidence="7">
    <location>
        <begin position="11"/>
        <end position="26"/>
    </location>
</feature>
<dbReference type="Pfam" id="PF01145">
    <property type="entry name" value="Band_7"/>
    <property type="match status" value="1"/>
</dbReference>
<keyword evidence="3 8" id="KW-0812">Transmembrane</keyword>
<keyword evidence="5 8" id="KW-0472">Membrane</keyword>
<keyword evidence="11" id="KW-1185">Reference proteome</keyword>
<dbReference type="RefSeq" id="WP_008299702.1">
    <property type="nucleotide sequence ID" value="NZ_AOFT01000009.1"/>
</dbReference>
<feature type="domain" description="Band 7" evidence="9">
    <location>
        <begin position="81"/>
        <end position="248"/>
    </location>
</feature>
<comment type="caution">
    <text evidence="10">The sequence shown here is derived from an EMBL/GenBank/DDBJ whole genome shotgun (WGS) entry which is preliminary data.</text>
</comment>
<evidence type="ECO:0000256" key="7">
    <source>
        <dbReference type="SAM" id="MobiDB-lite"/>
    </source>
</evidence>
<comment type="similarity">
    <text evidence="2 6">Belongs to the band 7/mec-2 family. HflC subfamily.</text>
</comment>
<feature type="region of interest" description="Disordered" evidence="7">
    <location>
        <begin position="1"/>
        <end position="57"/>
    </location>
</feature>
<evidence type="ECO:0000256" key="2">
    <source>
        <dbReference type="ARBA" id="ARBA00007862"/>
    </source>
</evidence>
<feature type="transmembrane region" description="Helical" evidence="8">
    <location>
        <begin position="66"/>
        <end position="86"/>
    </location>
</feature>
<dbReference type="eggNOG" id="COG0330">
    <property type="taxonomic scope" value="Bacteria"/>
</dbReference>
<dbReference type="OrthoDB" id="9809197at2"/>
<evidence type="ECO:0000313" key="11">
    <source>
        <dbReference type="Proteomes" id="UP000011919"/>
    </source>
</evidence>
<dbReference type="InterPro" id="IPR036013">
    <property type="entry name" value="Band_7/SPFH_dom_sf"/>
</dbReference>
<evidence type="ECO:0000256" key="6">
    <source>
        <dbReference type="PIRNR" id="PIRNR005651"/>
    </source>
</evidence>
<dbReference type="PANTHER" id="PTHR42911:SF1">
    <property type="entry name" value="MODULATOR OF FTSH PROTEASE HFLC"/>
    <property type="match status" value="1"/>
</dbReference>
<dbReference type="GO" id="GO:0008233">
    <property type="term" value="F:peptidase activity"/>
    <property type="evidence" value="ECO:0007669"/>
    <property type="project" value="UniProtKB-KW"/>
</dbReference>
<evidence type="ECO:0000313" key="10">
    <source>
        <dbReference type="EMBL" id="EMR06070.1"/>
    </source>
</evidence>
<dbReference type="CDD" id="cd03405">
    <property type="entry name" value="SPFH_HflC"/>
    <property type="match status" value="1"/>
</dbReference>
<protein>
    <recommendedName>
        <fullName evidence="6">Protein HflC</fullName>
    </recommendedName>
</protein>
<keyword evidence="10" id="KW-0645">Protease</keyword>
<dbReference type="PIRSF" id="PIRSF005651">
    <property type="entry name" value="HflC"/>
    <property type="match status" value="1"/>
</dbReference>
<dbReference type="EMBL" id="AOFT01000009">
    <property type="protein sequence ID" value="EMR06070.1"/>
    <property type="molecule type" value="Genomic_DNA"/>
</dbReference>
<gene>
    <name evidence="10" type="primary">hflC</name>
    <name evidence="10" type="ORF">C772_02050</name>
</gene>
<dbReference type="InterPro" id="IPR001107">
    <property type="entry name" value="Band_7"/>
</dbReference>
<dbReference type="InterPro" id="IPR010200">
    <property type="entry name" value="HflC"/>
</dbReference>
<dbReference type="SMART" id="SM00244">
    <property type="entry name" value="PHB"/>
    <property type="match status" value="1"/>
</dbReference>
<dbReference type="SUPFAM" id="SSF117892">
    <property type="entry name" value="Band 7/SPFH domain"/>
    <property type="match status" value="1"/>
</dbReference>